<name>A0A8H9I1E0_9GAMM</name>
<dbReference type="EMBL" id="BMXN01000006">
    <property type="protein sequence ID" value="GGW23718.1"/>
    <property type="molecule type" value="Genomic_DNA"/>
</dbReference>
<dbReference type="InterPro" id="IPR021497">
    <property type="entry name" value="GTA_holin_3TM"/>
</dbReference>
<protein>
    <recommendedName>
        <fullName evidence="4">Ribokinase</fullName>
    </recommendedName>
</protein>
<gene>
    <name evidence="2" type="ORF">GCM10007157_13840</name>
</gene>
<evidence type="ECO:0008006" key="4">
    <source>
        <dbReference type="Google" id="ProtNLM"/>
    </source>
</evidence>
<dbReference type="Pfam" id="PF11351">
    <property type="entry name" value="GTA_holin_3TM"/>
    <property type="match status" value="1"/>
</dbReference>
<dbReference type="AlphaFoldDB" id="A0A8H9I1E0"/>
<evidence type="ECO:0000256" key="1">
    <source>
        <dbReference type="SAM" id="Phobius"/>
    </source>
</evidence>
<feature type="transmembrane region" description="Helical" evidence="1">
    <location>
        <begin position="133"/>
        <end position="156"/>
    </location>
</feature>
<dbReference type="RefSeq" id="WP_189463218.1">
    <property type="nucleotide sequence ID" value="NZ_BMXN01000006.1"/>
</dbReference>
<evidence type="ECO:0000313" key="3">
    <source>
        <dbReference type="Proteomes" id="UP000623776"/>
    </source>
</evidence>
<reference evidence="3" key="1">
    <citation type="journal article" date="2019" name="Int. J. Syst. Evol. Microbiol.">
        <title>The Global Catalogue of Microorganisms (GCM) 10K type strain sequencing project: providing services to taxonomists for standard genome sequencing and annotation.</title>
        <authorList>
            <consortium name="The Broad Institute Genomics Platform"/>
            <consortium name="The Broad Institute Genome Sequencing Center for Infectious Disease"/>
            <person name="Wu L."/>
            <person name="Ma J."/>
        </authorList>
    </citation>
    <scope>NUCLEOTIDE SEQUENCE [LARGE SCALE GENOMIC DNA]</scope>
    <source>
        <strain evidence="3">KCTC 22154</strain>
    </source>
</reference>
<proteinExistence type="predicted"/>
<comment type="caution">
    <text evidence="2">The sequence shown here is derived from an EMBL/GenBank/DDBJ whole genome shotgun (WGS) entry which is preliminary data.</text>
</comment>
<organism evidence="2 3">
    <name type="scientific">Vreelandella hamiltonii</name>
    <dbReference type="NCBI Taxonomy" id="502829"/>
    <lineage>
        <taxon>Bacteria</taxon>
        <taxon>Pseudomonadati</taxon>
        <taxon>Pseudomonadota</taxon>
        <taxon>Gammaproteobacteria</taxon>
        <taxon>Oceanospirillales</taxon>
        <taxon>Halomonadaceae</taxon>
        <taxon>Vreelandella</taxon>
    </lineage>
</organism>
<keyword evidence="1" id="KW-1133">Transmembrane helix</keyword>
<accession>A0A8H9I1E0</accession>
<sequence length="186" mass="19450">MQWRELATTVGGMAPLIGSALGGPAGAAVGQLAAKALGVAATPDAVAQALADPDAAIKLQQLENDHQQTLTRMVLEAESVRLGEVNKTMRAEAASNDAYVRRWRPTFGYLTALAWVIQCVAIAWSIVATPEQAGVVAQAVTALTPMWGIALAMLGVNATCRSRDKQVAAGQQPSGFMDAVVKRVGR</sequence>
<keyword evidence="1" id="KW-0812">Transmembrane</keyword>
<keyword evidence="1" id="KW-0472">Membrane</keyword>
<feature type="transmembrane region" description="Helical" evidence="1">
    <location>
        <begin position="107"/>
        <end position="127"/>
    </location>
</feature>
<dbReference type="Proteomes" id="UP000623776">
    <property type="component" value="Unassembled WGS sequence"/>
</dbReference>
<keyword evidence="3" id="KW-1185">Reference proteome</keyword>
<evidence type="ECO:0000313" key="2">
    <source>
        <dbReference type="EMBL" id="GGW23718.1"/>
    </source>
</evidence>